<dbReference type="AlphaFoldDB" id="A0A8J2MK67"/>
<evidence type="ECO:0000259" key="2">
    <source>
        <dbReference type="Pfam" id="PF02520"/>
    </source>
</evidence>
<dbReference type="EMBL" id="CAKAEH010000788">
    <property type="protein sequence ID" value="CAG9531920.1"/>
    <property type="molecule type" value="Genomic_DNA"/>
</dbReference>
<evidence type="ECO:0000313" key="3">
    <source>
        <dbReference type="EMBL" id="CAG9531920.1"/>
    </source>
</evidence>
<organism evidence="3 4">
    <name type="scientific">Cercopithifilaria johnstoni</name>
    <dbReference type="NCBI Taxonomy" id="2874296"/>
    <lineage>
        <taxon>Eukaryota</taxon>
        <taxon>Metazoa</taxon>
        <taxon>Ecdysozoa</taxon>
        <taxon>Nematoda</taxon>
        <taxon>Chromadorea</taxon>
        <taxon>Rhabditida</taxon>
        <taxon>Spirurina</taxon>
        <taxon>Spiruromorpha</taxon>
        <taxon>Filarioidea</taxon>
        <taxon>Onchocercidae</taxon>
        <taxon>Cercopithifilaria</taxon>
    </lineage>
</organism>
<reference evidence="3" key="1">
    <citation type="submission" date="2021-09" db="EMBL/GenBank/DDBJ databases">
        <authorList>
            <consortium name="Pathogen Informatics"/>
        </authorList>
    </citation>
    <scope>NUCLEOTIDE SEQUENCE</scope>
</reference>
<dbReference type="Proteomes" id="UP000746747">
    <property type="component" value="Unassembled WGS sequence"/>
</dbReference>
<dbReference type="PANTHER" id="PTHR21593">
    <property type="entry name" value="PRION-LIKE- Q/N-RICH -DOMAIN-BEARING PROTEIN PROTEIN"/>
    <property type="match status" value="1"/>
</dbReference>
<keyword evidence="1" id="KW-0732">Signal</keyword>
<evidence type="ECO:0000313" key="4">
    <source>
        <dbReference type="Proteomes" id="UP000746747"/>
    </source>
</evidence>
<feature type="signal peptide" evidence="1">
    <location>
        <begin position="1"/>
        <end position="19"/>
    </location>
</feature>
<sequence length="152" mass="17642">MKFVLFVLPIILLICTVYGSNEPFIIPPFLLGAPESVMREMQELLQEYADKPDYQMERAVEEWVKAKGGMIKVKYDQFKANMQQLHNKATLLRKTMAQNLSKEAKKADMELINIGRNKSLSAQQKKKKFEAYLMNLSQAVRNELQTVFYAKF</sequence>
<keyword evidence="4" id="KW-1185">Reference proteome</keyword>
<evidence type="ECO:0000256" key="1">
    <source>
        <dbReference type="SAM" id="SignalP"/>
    </source>
</evidence>
<dbReference type="PANTHER" id="PTHR21593:SF36">
    <property type="entry name" value="DUF148 DOMAIN-CONTAINING PROTEIN-RELATED"/>
    <property type="match status" value="1"/>
</dbReference>
<dbReference type="OrthoDB" id="5813646at2759"/>
<gene>
    <name evidence="3" type="ORF">CJOHNSTONI_LOCUS2281</name>
</gene>
<dbReference type="InterPro" id="IPR003677">
    <property type="entry name" value="ANIS5_cation-bd"/>
</dbReference>
<feature type="chain" id="PRO_5035286809" description="SXP/RAL-2 family protein Ani s 5-like cation-binding domain-containing protein" evidence="1">
    <location>
        <begin position="20"/>
        <end position="152"/>
    </location>
</feature>
<name>A0A8J2MK67_9BILA</name>
<dbReference type="Pfam" id="PF02520">
    <property type="entry name" value="ANIS5_cation-bd"/>
    <property type="match status" value="1"/>
</dbReference>
<protein>
    <recommendedName>
        <fullName evidence="2">SXP/RAL-2 family protein Ani s 5-like cation-binding domain-containing protein</fullName>
    </recommendedName>
</protein>
<accession>A0A8J2MK67</accession>
<feature type="domain" description="SXP/RAL-2 family protein Ani s 5-like cation-binding" evidence="2">
    <location>
        <begin position="50"/>
        <end position="141"/>
    </location>
</feature>
<comment type="caution">
    <text evidence="3">The sequence shown here is derived from an EMBL/GenBank/DDBJ whole genome shotgun (WGS) entry which is preliminary data.</text>
</comment>
<proteinExistence type="predicted"/>
<dbReference type="InterPro" id="IPR052823">
    <property type="entry name" value="SXP/RAL-2_related"/>
</dbReference>